<keyword evidence="3" id="KW-0436">Ligase</keyword>
<evidence type="ECO:0000256" key="6">
    <source>
        <dbReference type="ARBA" id="ARBA00022917"/>
    </source>
</evidence>
<dbReference type="InterPro" id="IPR002303">
    <property type="entry name" value="Valyl-tRNA_ligase"/>
</dbReference>
<feature type="compositionally biased region" description="Polar residues" evidence="9">
    <location>
        <begin position="1"/>
        <end position="17"/>
    </location>
</feature>
<evidence type="ECO:0000256" key="9">
    <source>
        <dbReference type="SAM" id="MobiDB-lite"/>
    </source>
</evidence>
<proteinExistence type="inferred from homology"/>
<accession>A0A5E4Q1C5</accession>
<dbReference type="PANTHER" id="PTHR11946">
    <property type="entry name" value="VALYL-TRNA SYNTHETASES"/>
    <property type="match status" value="1"/>
</dbReference>
<dbReference type="EC" id="6.1.1.9" evidence="2"/>
<keyword evidence="6" id="KW-0648">Protein biosynthesis</keyword>
<keyword evidence="11" id="KW-1185">Reference proteome</keyword>
<name>A0A5E4Q1C5_9NEOP</name>
<keyword evidence="7" id="KW-0030">Aminoacyl-tRNA synthetase</keyword>
<feature type="compositionally biased region" description="Basic and acidic residues" evidence="9">
    <location>
        <begin position="18"/>
        <end position="66"/>
    </location>
</feature>
<evidence type="ECO:0000256" key="2">
    <source>
        <dbReference type="ARBA" id="ARBA00013169"/>
    </source>
</evidence>
<evidence type="ECO:0000256" key="3">
    <source>
        <dbReference type="ARBA" id="ARBA00022598"/>
    </source>
</evidence>
<dbReference type="GO" id="GO:0005829">
    <property type="term" value="C:cytosol"/>
    <property type="evidence" value="ECO:0007669"/>
    <property type="project" value="TreeGrafter"/>
</dbReference>
<keyword evidence="4" id="KW-0547">Nucleotide-binding</keyword>
<feature type="region of interest" description="Disordered" evidence="9">
    <location>
        <begin position="1"/>
        <end position="86"/>
    </location>
</feature>
<evidence type="ECO:0000256" key="8">
    <source>
        <dbReference type="ARBA" id="ARBA00029936"/>
    </source>
</evidence>
<dbReference type="Proteomes" id="UP000324832">
    <property type="component" value="Unassembled WGS sequence"/>
</dbReference>
<dbReference type="Gene3D" id="3.40.50.620">
    <property type="entry name" value="HUPs"/>
    <property type="match status" value="1"/>
</dbReference>
<dbReference type="PANTHER" id="PTHR11946:SF109">
    <property type="entry name" value="VALINE--TRNA LIGASE"/>
    <property type="match status" value="1"/>
</dbReference>
<evidence type="ECO:0000256" key="7">
    <source>
        <dbReference type="ARBA" id="ARBA00023146"/>
    </source>
</evidence>
<dbReference type="AlphaFoldDB" id="A0A5E4Q1C5"/>
<evidence type="ECO:0000256" key="1">
    <source>
        <dbReference type="ARBA" id="ARBA00005594"/>
    </source>
</evidence>
<evidence type="ECO:0000256" key="4">
    <source>
        <dbReference type="ARBA" id="ARBA00022741"/>
    </source>
</evidence>
<comment type="similarity">
    <text evidence="1">Belongs to the class-I aminoacyl-tRNA synthetase family.</text>
</comment>
<sequence length="147" mass="16851">MQNMTDNETQNGPSGDQPQEKTAKQLEKEAKKAAKLDKLKAKLDKKSTAPAVQKDKPEKKVKETKESAIYTAQTAPGEKKDLTGQMPDAYSPKYVEAAWYEWWEKEGFFKPEYGRKSILDPNPKGQFVMVIPPPNNEWSYHTMEPWM</sequence>
<gene>
    <name evidence="10" type="ORF">LSINAPIS_LOCUS3682</name>
</gene>
<evidence type="ECO:0000256" key="5">
    <source>
        <dbReference type="ARBA" id="ARBA00022840"/>
    </source>
</evidence>
<dbReference type="GO" id="GO:0006438">
    <property type="term" value="P:valyl-tRNA aminoacylation"/>
    <property type="evidence" value="ECO:0007669"/>
    <property type="project" value="InterPro"/>
</dbReference>
<organism evidence="10 11">
    <name type="scientific">Leptidea sinapis</name>
    <dbReference type="NCBI Taxonomy" id="189913"/>
    <lineage>
        <taxon>Eukaryota</taxon>
        <taxon>Metazoa</taxon>
        <taxon>Ecdysozoa</taxon>
        <taxon>Arthropoda</taxon>
        <taxon>Hexapoda</taxon>
        <taxon>Insecta</taxon>
        <taxon>Pterygota</taxon>
        <taxon>Neoptera</taxon>
        <taxon>Endopterygota</taxon>
        <taxon>Lepidoptera</taxon>
        <taxon>Glossata</taxon>
        <taxon>Ditrysia</taxon>
        <taxon>Papilionoidea</taxon>
        <taxon>Pieridae</taxon>
        <taxon>Dismorphiinae</taxon>
        <taxon>Leptidea</taxon>
    </lineage>
</organism>
<dbReference type="EMBL" id="FZQP02000892">
    <property type="protein sequence ID" value="VVC90863.1"/>
    <property type="molecule type" value="Genomic_DNA"/>
</dbReference>
<keyword evidence="5" id="KW-0067">ATP-binding</keyword>
<evidence type="ECO:0000313" key="10">
    <source>
        <dbReference type="EMBL" id="VVC90863.1"/>
    </source>
</evidence>
<evidence type="ECO:0000313" key="11">
    <source>
        <dbReference type="Proteomes" id="UP000324832"/>
    </source>
</evidence>
<dbReference type="InterPro" id="IPR014729">
    <property type="entry name" value="Rossmann-like_a/b/a_fold"/>
</dbReference>
<dbReference type="GO" id="GO:0004832">
    <property type="term" value="F:valine-tRNA ligase activity"/>
    <property type="evidence" value="ECO:0007669"/>
    <property type="project" value="UniProtKB-EC"/>
</dbReference>
<protein>
    <recommendedName>
        <fullName evidence="2">valine--tRNA ligase</fullName>
        <ecNumber evidence="2">6.1.1.9</ecNumber>
    </recommendedName>
    <alternativeName>
        <fullName evidence="8">Valyl-tRNA synthetase</fullName>
    </alternativeName>
</protein>
<dbReference type="GO" id="GO:0005524">
    <property type="term" value="F:ATP binding"/>
    <property type="evidence" value="ECO:0007669"/>
    <property type="project" value="UniProtKB-KW"/>
</dbReference>
<reference evidence="10 11" key="1">
    <citation type="submission" date="2017-07" db="EMBL/GenBank/DDBJ databases">
        <authorList>
            <person name="Talla V."/>
            <person name="Backstrom N."/>
        </authorList>
    </citation>
    <scope>NUCLEOTIDE SEQUENCE [LARGE SCALE GENOMIC DNA]</scope>
</reference>